<gene>
    <name evidence="1" type="ORF">AF91_04285</name>
</gene>
<name>A0A806L886_LACPA</name>
<proteinExistence type="predicted"/>
<dbReference type="EMBL" id="CP007122">
    <property type="protein sequence ID" value="AHJ32431.1"/>
    <property type="molecule type" value="Genomic_DNA"/>
</dbReference>
<dbReference type="AlphaFoldDB" id="A0A806L886"/>
<evidence type="ECO:0000313" key="1">
    <source>
        <dbReference type="EMBL" id="AHJ32431.1"/>
    </source>
</evidence>
<evidence type="ECO:0000313" key="2">
    <source>
        <dbReference type="Proteomes" id="UP000019441"/>
    </source>
</evidence>
<dbReference type="KEGG" id="lpq:AF91_04285"/>
<dbReference type="RefSeq" id="WP_025376082.1">
    <property type="nucleotide sequence ID" value="NZ_CP007122.1"/>
</dbReference>
<dbReference type="Proteomes" id="UP000019441">
    <property type="component" value="Chromosome"/>
</dbReference>
<reference evidence="1 2" key="1">
    <citation type="journal article" date="2014" name="Genome Announc.">
        <title>Whole Genome Sequence of the Probiotic Strain Lactobacillus paracasei N1115, Isolated from Traditional Chinese Fermented Milk.</title>
        <authorList>
            <person name="Wang S."/>
            <person name="Zhu H."/>
            <person name="He F."/>
            <person name="Luo Y."/>
            <person name="Kang Z."/>
            <person name="Lu C."/>
            <person name="Feng L."/>
            <person name="Lu X."/>
            <person name="Xue Y."/>
            <person name="Wang H."/>
        </authorList>
    </citation>
    <scope>NUCLEOTIDE SEQUENCE [LARGE SCALE GENOMIC DNA]</scope>
    <source>
        <strain evidence="1 2">N1115</strain>
    </source>
</reference>
<accession>A0A806L886</accession>
<protein>
    <submittedName>
        <fullName evidence="1">Uncharacterized protein</fullName>
    </submittedName>
</protein>
<organism evidence="1 2">
    <name type="scientific">Lacticaseibacillus paracasei N1115</name>
    <dbReference type="NCBI Taxonomy" id="1446494"/>
    <lineage>
        <taxon>Bacteria</taxon>
        <taxon>Bacillati</taxon>
        <taxon>Bacillota</taxon>
        <taxon>Bacilli</taxon>
        <taxon>Lactobacillales</taxon>
        <taxon>Lactobacillaceae</taxon>
        <taxon>Lacticaseibacillus</taxon>
    </lineage>
</organism>
<sequence length="85" mass="9917">MANKFEKFSSTNNDYQVARDIQQKDALNEKLNWERKVKTSFSIQQKNIDRLDEMVNQLNAKSRSTLLDTIIENAYSLDCNNKVTT</sequence>